<evidence type="ECO:0000313" key="12">
    <source>
        <dbReference type="EMBL" id="MBB6446045.1"/>
    </source>
</evidence>
<accession>A0A7X0HUS2</accession>
<dbReference type="AlphaFoldDB" id="A0A7X0HUS2"/>
<dbReference type="GO" id="GO:0003941">
    <property type="term" value="F:L-serine ammonia-lyase activity"/>
    <property type="evidence" value="ECO:0007669"/>
    <property type="project" value="UniProtKB-EC"/>
</dbReference>
<evidence type="ECO:0000256" key="11">
    <source>
        <dbReference type="ARBA" id="ARBA00049406"/>
    </source>
</evidence>
<protein>
    <recommendedName>
        <fullName evidence="3">L-serine ammonia-lyase</fullName>
        <ecNumber evidence="3">4.3.1.17</ecNumber>
    </recommendedName>
    <alternativeName>
        <fullName evidence="10">L-serine deaminase</fullName>
    </alternativeName>
</protein>
<evidence type="ECO:0000256" key="7">
    <source>
        <dbReference type="ARBA" id="ARBA00023004"/>
    </source>
</evidence>
<organism evidence="12 13">
    <name type="scientific">Bacillus benzoevorans</name>
    <dbReference type="NCBI Taxonomy" id="1456"/>
    <lineage>
        <taxon>Bacteria</taxon>
        <taxon>Bacillati</taxon>
        <taxon>Bacillota</taxon>
        <taxon>Bacilli</taxon>
        <taxon>Bacillales</taxon>
        <taxon>Bacillaceae</taxon>
        <taxon>Bacillus</taxon>
    </lineage>
</organism>
<dbReference type="InterPro" id="IPR051318">
    <property type="entry name" value="Fe-S_L-Ser"/>
</dbReference>
<dbReference type="GO" id="GO:0046872">
    <property type="term" value="F:metal ion binding"/>
    <property type="evidence" value="ECO:0007669"/>
    <property type="project" value="UniProtKB-KW"/>
</dbReference>
<gene>
    <name evidence="12" type="ORF">HNR53_002695</name>
</gene>
<evidence type="ECO:0000256" key="8">
    <source>
        <dbReference type="ARBA" id="ARBA00023014"/>
    </source>
</evidence>
<dbReference type="Proteomes" id="UP000531594">
    <property type="component" value="Unassembled WGS sequence"/>
</dbReference>
<dbReference type="RefSeq" id="WP_184526690.1">
    <property type="nucleotide sequence ID" value="NZ_JACHGK010000009.1"/>
</dbReference>
<keyword evidence="13" id="KW-1185">Reference proteome</keyword>
<dbReference type="GO" id="GO:0051539">
    <property type="term" value="F:4 iron, 4 sulfur cluster binding"/>
    <property type="evidence" value="ECO:0007669"/>
    <property type="project" value="UniProtKB-KW"/>
</dbReference>
<comment type="caution">
    <text evidence="12">The sequence shown here is derived from an EMBL/GenBank/DDBJ whole genome shotgun (WGS) entry which is preliminary data.</text>
</comment>
<evidence type="ECO:0000256" key="6">
    <source>
        <dbReference type="ARBA" id="ARBA00022723"/>
    </source>
</evidence>
<dbReference type="EMBL" id="JACHGK010000009">
    <property type="protein sequence ID" value="MBB6446045.1"/>
    <property type="molecule type" value="Genomic_DNA"/>
</dbReference>
<evidence type="ECO:0000256" key="1">
    <source>
        <dbReference type="ARBA" id="ARBA00001966"/>
    </source>
</evidence>
<keyword evidence="8" id="KW-0411">Iron-sulfur</keyword>
<evidence type="ECO:0000256" key="5">
    <source>
        <dbReference type="ARBA" id="ARBA00022485"/>
    </source>
</evidence>
<evidence type="ECO:0000256" key="10">
    <source>
        <dbReference type="ARBA" id="ARBA00041766"/>
    </source>
</evidence>
<evidence type="ECO:0000256" key="2">
    <source>
        <dbReference type="ARBA" id="ARBA00008636"/>
    </source>
</evidence>
<sequence length="86" mass="9213">MKFYKYIKKGKGLSESYIGDAMTFSLAASESNARMGALLAAPTAGVASRIPCYEVIEAMYKAGKEMPRTLKETALGGLAITETGKR</sequence>
<evidence type="ECO:0000313" key="13">
    <source>
        <dbReference type="Proteomes" id="UP000531594"/>
    </source>
</evidence>
<dbReference type="PANTHER" id="PTHR30182">
    <property type="entry name" value="L-SERINE DEHYDRATASE"/>
    <property type="match status" value="1"/>
</dbReference>
<dbReference type="EC" id="4.3.1.17" evidence="3"/>
<comment type="catalytic activity">
    <reaction evidence="11">
        <text>L-serine = pyruvate + NH4(+)</text>
        <dbReference type="Rhea" id="RHEA:19169"/>
        <dbReference type="ChEBI" id="CHEBI:15361"/>
        <dbReference type="ChEBI" id="CHEBI:28938"/>
        <dbReference type="ChEBI" id="CHEBI:33384"/>
        <dbReference type="EC" id="4.3.1.17"/>
    </reaction>
</comment>
<keyword evidence="6" id="KW-0479">Metal-binding</keyword>
<keyword evidence="7" id="KW-0408">Iron</keyword>
<comment type="cofactor">
    <cofactor evidence="1">
        <name>[4Fe-4S] cluster</name>
        <dbReference type="ChEBI" id="CHEBI:49883"/>
    </cofactor>
</comment>
<reference evidence="12 13" key="1">
    <citation type="submission" date="2020-08" db="EMBL/GenBank/DDBJ databases">
        <title>Genomic Encyclopedia of Type Strains, Phase IV (KMG-IV): sequencing the most valuable type-strain genomes for metagenomic binning, comparative biology and taxonomic classification.</title>
        <authorList>
            <person name="Goeker M."/>
        </authorList>
    </citation>
    <scope>NUCLEOTIDE SEQUENCE [LARGE SCALE GENOMIC DNA]</scope>
    <source>
        <strain evidence="12 13">DSM 5391</strain>
    </source>
</reference>
<evidence type="ECO:0000256" key="4">
    <source>
        <dbReference type="ARBA" id="ARBA00022432"/>
    </source>
</evidence>
<name>A0A7X0HUS2_9BACI</name>
<evidence type="ECO:0000256" key="3">
    <source>
        <dbReference type="ARBA" id="ARBA00012093"/>
    </source>
</evidence>
<keyword evidence="5" id="KW-0004">4Fe-4S</keyword>
<keyword evidence="4" id="KW-0312">Gluconeogenesis</keyword>
<dbReference type="GO" id="GO:0006094">
    <property type="term" value="P:gluconeogenesis"/>
    <property type="evidence" value="ECO:0007669"/>
    <property type="project" value="UniProtKB-KW"/>
</dbReference>
<proteinExistence type="inferred from homology"/>
<comment type="similarity">
    <text evidence="2">Belongs to the iron-sulfur dependent L-serine dehydratase family.</text>
</comment>
<keyword evidence="9" id="KW-0456">Lyase</keyword>
<evidence type="ECO:0000256" key="9">
    <source>
        <dbReference type="ARBA" id="ARBA00023239"/>
    </source>
</evidence>
<dbReference type="PANTHER" id="PTHR30182:SF1">
    <property type="entry name" value="L-SERINE DEHYDRATASE 1"/>
    <property type="match status" value="1"/>
</dbReference>